<dbReference type="Gene3D" id="3.40.50.620">
    <property type="entry name" value="HUPs"/>
    <property type="match status" value="1"/>
</dbReference>
<gene>
    <name evidence="15" type="ORF">SAMN05421770_101482</name>
</gene>
<dbReference type="Proteomes" id="UP000198356">
    <property type="component" value="Unassembled WGS sequence"/>
</dbReference>
<keyword evidence="9" id="KW-0238">DNA-binding</keyword>
<dbReference type="AlphaFoldDB" id="A0A239DJI0"/>
<dbReference type="PANTHER" id="PTHR10211:SF0">
    <property type="entry name" value="DEOXYRIBODIPYRIMIDINE PHOTO-LYASE"/>
    <property type="match status" value="1"/>
</dbReference>
<keyword evidence="16" id="KW-1185">Reference proteome</keyword>
<dbReference type="InterPro" id="IPR052219">
    <property type="entry name" value="Photolyase_Class-2"/>
</dbReference>
<evidence type="ECO:0000313" key="16">
    <source>
        <dbReference type="Proteomes" id="UP000198356"/>
    </source>
</evidence>
<name>A0A239DJI0_9BACT</name>
<feature type="domain" description="Photolyase/cryptochrome alpha/beta" evidence="14">
    <location>
        <begin position="37"/>
        <end position="166"/>
    </location>
</feature>
<dbReference type="GO" id="GO:0000719">
    <property type="term" value="P:photoreactive repair"/>
    <property type="evidence" value="ECO:0007669"/>
    <property type="project" value="TreeGrafter"/>
</dbReference>
<evidence type="ECO:0000256" key="3">
    <source>
        <dbReference type="ARBA" id="ARBA00006409"/>
    </source>
</evidence>
<dbReference type="GO" id="GO:0003904">
    <property type="term" value="F:deoxyribodipyrimidine photo-lyase activity"/>
    <property type="evidence" value="ECO:0007669"/>
    <property type="project" value="UniProtKB-EC"/>
</dbReference>
<keyword evidence="6" id="KW-0285">Flavoprotein</keyword>
<evidence type="ECO:0000256" key="7">
    <source>
        <dbReference type="ARBA" id="ARBA00022763"/>
    </source>
</evidence>
<dbReference type="GO" id="GO:0003677">
    <property type="term" value="F:DNA binding"/>
    <property type="evidence" value="ECO:0007669"/>
    <property type="project" value="UniProtKB-KW"/>
</dbReference>
<evidence type="ECO:0000256" key="13">
    <source>
        <dbReference type="ARBA" id="ARBA00033999"/>
    </source>
</evidence>
<protein>
    <recommendedName>
        <fullName evidence="5">Deoxyribodipyrimidine photo-lyase</fullName>
        <ecNumber evidence="4">4.1.99.3</ecNumber>
    </recommendedName>
    <alternativeName>
        <fullName evidence="12">DNA photolyase</fullName>
    </alternativeName>
</protein>
<evidence type="ECO:0000313" key="15">
    <source>
        <dbReference type="EMBL" id="SNS32018.1"/>
    </source>
</evidence>
<keyword evidence="10" id="KW-0234">DNA repair</keyword>
<dbReference type="Pfam" id="PF00875">
    <property type="entry name" value="DNA_photolyase"/>
    <property type="match status" value="1"/>
</dbReference>
<evidence type="ECO:0000256" key="4">
    <source>
        <dbReference type="ARBA" id="ARBA00013149"/>
    </source>
</evidence>
<dbReference type="SUPFAM" id="SSF48173">
    <property type="entry name" value="Cryptochrome/photolyase FAD-binding domain"/>
    <property type="match status" value="1"/>
</dbReference>
<dbReference type="PANTHER" id="PTHR10211">
    <property type="entry name" value="DEOXYRIBODIPYRIMIDINE PHOTOLYASE"/>
    <property type="match status" value="1"/>
</dbReference>
<dbReference type="InterPro" id="IPR036134">
    <property type="entry name" value="Crypto/Photolyase_FAD-like_sf"/>
</dbReference>
<dbReference type="FunFam" id="1.10.579.10:FF:000002">
    <property type="entry name" value="Deoxyribodipyrimidine photolyase"/>
    <property type="match status" value="1"/>
</dbReference>
<comment type="catalytic activity">
    <reaction evidence="13">
        <text>cyclobutadipyrimidine (in DNA) = 2 pyrimidine residues (in DNA).</text>
        <dbReference type="EC" id="4.1.99.3"/>
    </reaction>
</comment>
<dbReference type="InterPro" id="IPR006050">
    <property type="entry name" value="DNA_photolyase_N"/>
</dbReference>
<comment type="similarity">
    <text evidence="3">Belongs to the DNA photolyase class-2 family.</text>
</comment>
<dbReference type="EC" id="4.1.99.3" evidence="4"/>
<evidence type="ECO:0000256" key="11">
    <source>
        <dbReference type="ARBA" id="ARBA00023239"/>
    </source>
</evidence>
<dbReference type="PROSITE" id="PS51645">
    <property type="entry name" value="PHR_CRY_ALPHA_BETA"/>
    <property type="match status" value="1"/>
</dbReference>
<keyword evidence="8" id="KW-0274">FAD</keyword>
<dbReference type="InterPro" id="IPR036155">
    <property type="entry name" value="Crypto/Photolyase_N_sf"/>
</dbReference>
<comment type="cofactor">
    <cofactor evidence="1">
        <name>(6R)-5,10-methylene-5,6,7,8-tetrahydrofolate</name>
        <dbReference type="ChEBI" id="CHEBI:15636"/>
    </cofactor>
</comment>
<proteinExistence type="inferred from homology"/>
<evidence type="ECO:0000256" key="5">
    <source>
        <dbReference type="ARBA" id="ARBA00014046"/>
    </source>
</evidence>
<dbReference type="Gene3D" id="1.25.40.80">
    <property type="match status" value="1"/>
</dbReference>
<organism evidence="15 16">
    <name type="scientific">Granulicella rosea</name>
    <dbReference type="NCBI Taxonomy" id="474952"/>
    <lineage>
        <taxon>Bacteria</taxon>
        <taxon>Pseudomonadati</taxon>
        <taxon>Acidobacteriota</taxon>
        <taxon>Terriglobia</taxon>
        <taxon>Terriglobales</taxon>
        <taxon>Acidobacteriaceae</taxon>
        <taxon>Granulicella</taxon>
    </lineage>
</organism>
<evidence type="ECO:0000256" key="9">
    <source>
        <dbReference type="ARBA" id="ARBA00023125"/>
    </source>
</evidence>
<dbReference type="EMBL" id="FZOU01000001">
    <property type="protein sequence ID" value="SNS32018.1"/>
    <property type="molecule type" value="Genomic_DNA"/>
</dbReference>
<accession>A0A239DJI0</accession>
<evidence type="ECO:0000256" key="6">
    <source>
        <dbReference type="ARBA" id="ARBA00022630"/>
    </source>
</evidence>
<sequence length="497" mass="57073">MTHNEDSAPPLPNFLKQLADDPRVTVRRPGAPDPNGKCVVYWMQRAQRGVDNHAVNLAVGIANRMGLPLVVYFAAISNFPHANLRHYVFLNQGLPDIEEDLAKRNISFVMRRAPHESHERFFADVQAAIVIGDENPMREPERWRRHLAETLRIPFWTVDTDVVVPSKLIEKAQYGAYTIRPRLYRLLPDYLKPYENPHAEHAWQRPKGFHADSVHEDITRGWPDLDRSVEPVAAWQGGAHAAQKRLKLFASKMLAGYETQRNKPENDGTSCMSPYLHYGHIGPQTIALAINAAVKANPAFATARDSYFNELIAWRELAVNFVRFSPVYDTPECAEDWARKTLAEHAKDEREVLYTQAKLEHAQTHDDLWNAAQLQMVRHGWMHNYLRMYWAKKILEWTPDIATAYRICVHLNDKYFLDGRDPNGYAGIAWALVGKFDRAWNERPIFGKRRYMSGASTGRKFDSKRYIQQMFALPEPDGTPAKERPLPARQGATLFDL</sequence>
<reference evidence="15 16" key="1">
    <citation type="submission" date="2017-06" db="EMBL/GenBank/DDBJ databases">
        <authorList>
            <person name="Kim H.J."/>
            <person name="Triplett B.A."/>
        </authorList>
    </citation>
    <scope>NUCLEOTIDE SEQUENCE [LARGE SCALE GENOMIC DNA]</scope>
    <source>
        <strain evidence="15 16">DSM 18704</strain>
    </source>
</reference>
<comment type="cofactor">
    <cofactor evidence="2">
        <name>FAD</name>
        <dbReference type="ChEBI" id="CHEBI:57692"/>
    </cofactor>
</comment>
<keyword evidence="7" id="KW-0227">DNA damage</keyword>
<dbReference type="SUPFAM" id="SSF52425">
    <property type="entry name" value="Cryptochrome/photolyase, N-terminal domain"/>
    <property type="match status" value="1"/>
</dbReference>
<evidence type="ECO:0000256" key="1">
    <source>
        <dbReference type="ARBA" id="ARBA00001932"/>
    </source>
</evidence>
<evidence type="ECO:0000256" key="10">
    <source>
        <dbReference type="ARBA" id="ARBA00023204"/>
    </source>
</evidence>
<evidence type="ECO:0000256" key="2">
    <source>
        <dbReference type="ARBA" id="ARBA00001974"/>
    </source>
</evidence>
<dbReference type="InterPro" id="IPR014729">
    <property type="entry name" value="Rossmann-like_a/b/a_fold"/>
</dbReference>
<dbReference type="Gene3D" id="1.10.579.10">
    <property type="entry name" value="DNA Cyclobutane Dipyrimidine Photolyase, subunit A, domain 3"/>
    <property type="match status" value="1"/>
</dbReference>
<dbReference type="OrthoDB" id="9772484at2"/>
<keyword evidence="11 15" id="KW-0456">Lyase</keyword>
<dbReference type="RefSeq" id="WP_089406773.1">
    <property type="nucleotide sequence ID" value="NZ_FZOU01000001.1"/>
</dbReference>
<evidence type="ECO:0000259" key="14">
    <source>
        <dbReference type="PROSITE" id="PS51645"/>
    </source>
</evidence>
<evidence type="ECO:0000256" key="12">
    <source>
        <dbReference type="ARBA" id="ARBA00031671"/>
    </source>
</evidence>
<evidence type="ECO:0000256" key="8">
    <source>
        <dbReference type="ARBA" id="ARBA00022827"/>
    </source>
</evidence>